<keyword evidence="2" id="KW-1185">Reference proteome</keyword>
<dbReference type="AlphaFoldDB" id="A0A395SCV2"/>
<comment type="caution">
    <text evidence="1">The sequence shown here is derived from an EMBL/GenBank/DDBJ whole genome shotgun (WGS) entry which is preliminary data.</text>
</comment>
<gene>
    <name evidence="1" type="ORF">FSPOR_4093</name>
</gene>
<organism evidence="1 2">
    <name type="scientific">Fusarium sporotrichioides</name>
    <dbReference type="NCBI Taxonomy" id="5514"/>
    <lineage>
        <taxon>Eukaryota</taxon>
        <taxon>Fungi</taxon>
        <taxon>Dikarya</taxon>
        <taxon>Ascomycota</taxon>
        <taxon>Pezizomycotina</taxon>
        <taxon>Sordariomycetes</taxon>
        <taxon>Hypocreomycetidae</taxon>
        <taxon>Hypocreales</taxon>
        <taxon>Nectriaceae</taxon>
        <taxon>Fusarium</taxon>
    </lineage>
</organism>
<proteinExistence type="predicted"/>
<dbReference type="Proteomes" id="UP000266152">
    <property type="component" value="Unassembled WGS sequence"/>
</dbReference>
<dbReference type="STRING" id="5514.A0A395SCV2"/>
<sequence length="285" mass="30840">MEPVNIPLLEEGEDAASLRTRNTDGQKARNMLIDRGNSLILQATLISVTHGDFAPDSDGASLLIFEFNFIGKGERRFTNGEITITFEDAKQDTRNCPTVATISPGGRFAINKTTSARDVHQGLNATLGGGAGIATGELGFVWEQTEIKNDHHATTLVGLKRSLGVSGGKANTVTWILEEDPKTREGIPSFLRGGVLLRRRADVPFQFNIEVKSHVDFGGKLRRFFGLEKPDPVDPVELDGETDLEDLGISSLDPDTPGLDLQNMGSMDVTRHAHVVLASLLNIPG</sequence>
<evidence type="ECO:0000313" key="2">
    <source>
        <dbReference type="Proteomes" id="UP000266152"/>
    </source>
</evidence>
<name>A0A395SCV2_FUSSP</name>
<evidence type="ECO:0000313" key="1">
    <source>
        <dbReference type="EMBL" id="RGP70193.1"/>
    </source>
</evidence>
<reference evidence="1 2" key="1">
    <citation type="journal article" date="2018" name="PLoS Pathog.">
        <title>Evolution of structural diversity of trichothecenes, a family of toxins produced by plant pathogenic and entomopathogenic fungi.</title>
        <authorList>
            <person name="Proctor R.H."/>
            <person name="McCormick S.P."/>
            <person name="Kim H.S."/>
            <person name="Cardoza R.E."/>
            <person name="Stanley A.M."/>
            <person name="Lindo L."/>
            <person name="Kelly A."/>
            <person name="Brown D.W."/>
            <person name="Lee T."/>
            <person name="Vaughan M.M."/>
            <person name="Alexander N.J."/>
            <person name="Busman M."/>
            <person name="Gutierrez S."/>
        </authorList>
    </citation>
    <scope>NUCLEOTIDE SEQUENCE [LARGE SCALE GENOMIC DNA]</scope>
    <source>
        <strain evidence="1 2">NRRL 3299</strain>
    </source>
</reference>
<protein>
    <submittedName>
        <fullName evidence="1">Ankyrin-3</fullName>
    </submittedName>
</protein>
<accession>A0A395SCV2</accession>
<dbReference type="EMBL" id="PXOF01000053">
    <property type="protein sequence ID" value="RGP70193.1"/>
    <property type="molecule type" value="Genomic_DNA"/>
</dbReference>